<reference evidence="2 3" key="1">
    <citation type="journal article" date="2015" name="Genome Biol. Evol.">
        <title>Comparative Genomics of a Bacterivorous Green Alga Reveals Evolutionary Causalities and Consequences of Phago-Mixotrophic Mode of Nutrition.</title>
        <authorList>
            <person name="Burns J.A."/>
            <person name="Paasch A."/>
            <person name="Narechania A."/>
            <person name="Kim E."/>
        </authorList>
    </citation>
    <scope>NUCLEOTIDE SEQUENCE [LARGE SCALE GENOMIC DNA]</scope>
    <source>
        <strain evidence="2 3">PLY_AMNH</strain>
    </source>
</reference>
<comment type="subcellular location">
    <subcellularLocation>
        <location evidence="1">Endomembrane system</location>
        <topology evidence="1">Multi-pass membrane protein</topology>
    </subcellularLocation>
</comment>
<proteinExistence type="predicted"/>
<gene>
    <name evidence="2" type="ORF">CYMTET_48660</name>
</gene>
<dbReference type="GO" id="GO:0012505">
    <property type="term" value="C:endomembrane system"/>
    <property type="evidence" value="ECO:0007669"/>
    <property type="project" value="UniProtKB-SubCell"/>
</dbReference>
<dbReference type="PANTHER" id="PTHR16133">
    <property type="entry name" value="SOLUTE CARRIER FAMILY 39 ZINC TRANSPORTER , MEMBER 9-RELATED"/>
    <property type="match status" value="1"/>
</dbReference>
<protein>
    <submittedName>
        <fullName evidence="2">Uncharacterized protein</fullName>
    </submittedName>
</protein>
<keyword evidence="3" id="KW-1185">Reference proteome</keyword>
<organism evidence="2 3">
    <name type="scientific">Cymbomonas tetramitiformis</name>
    <dbReference type="NCBI Taxonomy" id="36881"/>
    <lineage>
        <taxon>Eukaryota</taxon>
        <taxon>Viridiplantae</taxon>
        <taxon>Chlorophyta</taxon>
        <taxon>Pyramimonadophyceae</taxon>
        <taxon>Pyramimonadales</taxon>
        <taxon>Pyramimonadaceae</taxon>
        <taxon>Cymbomonas</taxon>
    </lineage>
</organism>
<name>A0AAE0EVC1_9CHLO</name>
<evidence type="ECO:0000256" key="1">
    <source>
        <dbReference type="ARBA" id="ARBA00004127"/>
    </source>
</evidence>
<dbReference type="Proteomes" id="UP001190700">
    <property type="component" value="Unassembled WGS sequence"/>
</dbReference>
<sequence length="273" mass="29341">MFLGSFGFGMLPLVWRVSDSSLNLMSVFGAGLMVGTALSVIIPEGAEAFCLAFQGEAVPEGLFGFSLTAGFLLMLLLDCVNFEGSDSASARSQSLEHKDPDEFLHPASKEHTPLWQLKGFSALVGILFHCVADGVVLGVSAVSPHEATGFLIALALIIHKWMELEAGPEGLASILCVSSRSGHHRLLSAWSDVLRIVPNEVMSPCRVHSTAARPLLQRITAVWSLPLRPAAKKLAFRVANVYDYNCGTFGKLSHGLLQQAPVPAKVNMLMRMG</sequence>
<dbReference type="PANTHER" id="PTHR16133:SF0">
    <property type="entry name" value="ZINC_IRON REGULATED TRANSPORTER-RELATED PROTEIN 102B, ISOFORM E"/>
    <property type="match status" value="1"/>
</dbReference>
<dbReference type="AlphaFoldDB" id="A0AAE0EVC1"/>
<evidence type="ECO:0000313" key="3">
    <source>
        <dbReference type="Proteomes" id="UP001190700"/>
    </source>
</evidence>
<dbReference type="GO" id="GO:0046873">
    <property type="term" value="F:metal ion transmembrane transporter activity"/>
    <property type="evidence" value="ECO:0007669"/>
    <property type="project" value="InterPro"/>
</dbReference>
<dbReference type="EMBL" id="LGRX02033365">
    <property type="protein sequence ID" value="KAK3241584.1"/>
    <property type="molecule type" value="Genomic_DNA"/>
</dbReference>
<accession>A0AAE0EVC1</accession>
<dbReference type="InterPro" id="IPR045891">
    <property type="entry name" value="ZIP9"/>
</dbReference>
<dbReference type="GO" id="GO:0006829">
    <property type="term" value="P:zinc ion transport"/>
    <property type="evidence" value="ECO:0007669"/>
    <property type="project" value="InterPro"/>
</dbReference>
<comment type="caution">
    <text evidence="2">The sequence shown here is derived from an EMBL/GenBank/DDBJ whole genome shotgun (WGS) entry which is preliminary data.</text>
</comment>
<evidence type="ECO:0000313" key="2">
    <source>
        <dbReference type="EMBL" id="KAK3241584.1"/>
    </source>
</evidence>